<dbReference type="Pfam" id="PF04325">
    <property type="entry name" value="DUF465"/>
    <property type="match status" value="1"/>
</dbReference>
<evidence type="ECO:0008006" key="3">
    <source>
        <dbReference type="Google" id="ProtNLM"/>
    </source>
</evidence>
<name>A0A246JIU2_9SPHN</name>
<evidence type="ECO:0000313" key="1">
    <source>
        <dbReference type="EMBL" id="OWQ92568.1"/>
    </source>
</evidence>
<keyword evidence="2" id="KW-1185">Reference proteome</keyword>
<evidence type="ECO:0000313" key="2">
    <source>
        <dbReference type="Proteomes" id="UP000197361"/>
    </source>
</evidence>
<dbReference type="InterPro" id="IPR038444">
    <property type="entry name" value="DUF465_sf"/>
</dbReference>
<dbReference type="Gene3D" id="6.10.280.50">
    <property type="match status" value="1"/>
</dbReference>
<reference evidence="1 2" key="1">
    <citation type="journal article" date="2010" name="Int. J. Syst. Evol. Microbiol.">
        <title>Sphingopyxis bauzanensis sp. nov., a psychrophilic bacterium isolated from soil.</title>
        <authorList>
            <person name="Zhang D.C."/>
            <person name="Liu H.C."/>
            <person name="Xin Y.H."/>
            <person name="Zhou Y.G."/>
            <person name="Schinner F."/>
            <person name="Margesin R."/>
        </authorList>
    </citation>
    <scope>NUCLEOTIDE SEQUENCE [LARGE SCALE GENOMIC DNA]</scope>
    <source>
        <strain evidence="1 2">DSM 22271</strain>
    </source>
</reference>
<proteinExistence type="predicted"/>
<comment type="caution">
    <text evidence="1">The sequence shown here is derived from an EMBL/GenBank/DDBJ whole genome shotgun (WGS) entry which is preliminary data.</text>
</comment>
<dbReference type="AlphaFoldDB" id="A0A246JIU2"/>
<accession>A0A246JIU2</accession>
<dbReference type="OrthoDB" id="7452177at2"/>
<dbReference type="EMBL" id="NISK01000008">
    <property type="protein sequence ID" value="OWQ92568.1"/>
    <property type="molecule type" value="Genomic_DNA"/>
</dbReference>
<gene>
    <name evidence="1" type="ORF">CDQ92_20065</name>
</gene>
<sequence>MNPFFYRLTLAHSRLDAEIRREQKQRAPDPFRLLQLKKLKLAVKDRLHRLIRSRPEGMA</sequence>
<organism evidence="1 2">
    <name type="scientific">Sphingopyxis bauzanensis</name>
    <dbReference type="NCBI Taxonomy" id="651663"/>
    <lineage>
        <taxon>Bacteria</taxon>
        <taxon>Pseudomonadati</taxon>
        <taxon>Pseudomonadota</taxon>
        <taxon>Alphaproteobacteria</taxon>
        <taxon>Sphingomonadales</taxon>
        <taxon>Sphingomonadaceae</taxon>
        <taxon>Sphingopyxis</taxon>
    </lineage>
</organism>
<dbReference type="InterPro" id="IPR007420">
    <property type="entry name" value="DUF465"/>
</dbReference>
<protein>
    <recommendedName>
        <fullName evidence="3">DUF465 domain-containing protein</fullName>
    </recommendedName>
</protein>
<dbReference type="Proteomes" id="UP000197361">
    <property type="component" value="Unassembled WGS sequence"/>
</dbReference>